<dbReference type="InterPro" id="IPR036291">
    <property type="entry name" value="NAD(P)-bd_dom_sf"/>
</dbReference>
<accession>A0A1G1ZK91</accession>
<keyword evidence="6 7" id="KW-0456">Lyase</keyword>
<dbReference type="Proteomes" id="UP000177960">
    <property type="component" value="Unassembled WGS sequence"/>
</dbReference>
<dbReference type="CDD" id="cd05246">
    <property type="entry name" value="dTDP_GD_SDR_e"/>
    <property type="match status" value="1"/>
</dbReference>
<dbReference type="AlphaFoldDB" id="A0A1G1ZK91"/>
<reference evidence="9 10" key="1">
    <citation type="journal article" date="2016" name="Nat. Commun.">
        <title>Thousands of microbial genomes shed light on interconnected biogeochemical processes in an aquifer system.</title>
        <authorList>
            <person name="Anantharaman K."/>
            <person name="Brown C.T."/>
            <person name="Hug L.A."/>
            <person name="Sharon I."/>
            <person name="Castelle C.J."/>
            <person name="Probst A.J."/>
            <person name="Thomas B.C."/>
            <person name="Singh A."/>
            <person name="Wilkins M.J."/>
            <person name="Karaoz U."/>
            <person name="Brodie E.L."/>
            <person name="Williams K.H."/>
            <person name="Hubbard S.S."/>
            <person name="Banfield J.F."/>
        </authorList>
    </citation>
    <scope>NUCLEOTIDE SEQUENCE [LARGE SCALE GENOMIC DNA]</scope>
</reference>
<evidence type="ECO:0000259" key="8">
    <source>
        <dbReference type="Pfam" id="PF16363"/>
    </source>
</evidence>
<gene>
    <name evidence="9" type="ORF">A3B92_00750</name>
</gene>
<evidence type="ECO:0000256" key="7">
    <source>
        <dbReference type="RuleBase" id="RU004473"/>
    </source>
</evidence>
<dbReference type="STRING" id="1798404.A3B92_00750"/>
<feature type="domain" description="NAD(P)-binding" evidence="8">
    <location>
        <begin position="12"/>
        <end position="314"/>
    </location>
</feature>
<comment type="similarity">
    <text evidence="3 7">Belongs to the NAD(P)-dependent epimerase/dehydratase family. dTDP-glucose dehydratase subfamily.</text>
</comment>
<dbReference type="SUPFAM" id="SSF51735">
    <property type="entry name" value="NAD(P)-binding Rossmann-fold domains"/>
    <property type="match status" value="1"/>
</dbReference>
<name>A0A1G1ZK91_9BACT</name>
<evidence type="ECO:0000256" key="1">
    <source>
        <dbReference type="ARBA" id="ARBA00001539"/>
    </source>
</evidence>
<dbReference type="Pfam" id="PF16363">
    <property type="entry name" value="GDP_Man_Dehyd"/>
    <property type="match status" value="1"/>
</dbReference>
<evidence type="ECO:0000256" key="6">
    <source>
        <dbReference type="ARBA" id="ARBA00023239"/>
    </source>
</evidence>
<dbReference type="NCBIfam" id="TIGR01181">
    <property type="entry name" value="dTDP_gluc_dehyt"/>
    <property type="match status" value="1"/>
</dbReference>
<comment type="cofactor">
    <cofactor evidence="2 7">
        <name>NAD(+)</name>
        <dbReference type="ChEBI" id="CHEBI:57540"/>
    </cofactor>
</comment>
<evidence type="ECO:0000256" key="4">
    <source>
        <dbReference type="ARBA" id="ARBA00011990"/>
    </source>
</evidence>
<comment type="caution">
    <text evidence="9">The sequence shown here is derived from an EMBL/GenBank/DDBJ whole genome shotgun (WGS) entry which is preliminary data.</text>
</comment>
<dbReference type="Gene3D" id="3.40.50.720">
    <property type="entry name" value="NAD(P)-binding Rossmann-like Domain"/>
    <property type="match status" value="1"/>
</dbReference>
<dbReference type="InterPro" id="IPR005888">
    <property type="entry name" value="dTDP_Gluc_deHydtase"/>
</dbReference>
<proteinExistence type="inferred from homology"/>
<sequence length="342" mass="38712">MKKQFLDNKTILVCGGCGFMGSNFIRYVLDNFKKAKIINLDLLTYAGNKKNLAGISSKNYQFVKGNINNLKLMVRLMKTADFIVNFAAETHVDRSIHGGAPDFVRTNVLGVQSLLEALRQSPNVLKMIQISTDEVWGDLPLDSKEKFKEDSPFKPNSPYAASKAAGDLLVRSYVKTYGAPAIVSHSVNNFGPRQFPEKLIPFFALRAMRNQPLPLYGDGKNVRDWLYVDDHTAAILSLLEKAETGGVYAISRGEEFSNLEIAGKILKILNKSKDLITFVKDRPGHDRRYSVDSLKLRRLGWKPKYSFEDQLKKTIAWYRENSNWVYGVLNKSNDINKHIKIN</sequence>
<evidence type="ECO:0000256" key="3">
    <source>
        <dbReference type="ARBA" id="ARBA00008178"/>
    </source>
</evidence>
<evidence type="ECO:0000256" key="2">
    <source>
        <dbReference type="ARBA" id="ARBA00001911"/>
    </source>
</evidence>
<dbReference type="GO" id="GO:0008460">
    <property type="term" value="F:dTDP-glucose 4,6-dehydratase activity"/>
    <property type="evidence" value="ECO:0007669"/>
    <property type="project" value="UniProtKB-EC"/>
</dbReference>
<evidence type="ECO:0000256" key="5">
    <source>
        <dbReference type="ARBA" id="ARBA00023027"/>
    </source>
</evidence>
<dbReference type="GO" id="GO:0009225">
    <property type="term" value="P:nucleotide-sugar metabolic process"/>
    <property type="evidence" value="ECO:0007669"/>
    <property type="project" value="InterPro"/>
</dbReference>
<comment type="catalytic activity">
    <reaction evidence="1 7">
        <text>dTDP-alpha-D-glucose = dTDP-4-dehydro-6-deoxy-alpha-D-glucose + H2O</text>
        <dbReference type="Rhea" id="RHEA:17221"/>
        <dbReference type="ChEBI" id="CHEBI:15377"/>
        <dbReference type="ChEBI" id="CHEBI:57477"/>
        <dbReference type="ChEBI" id="CHEBI:57649"/>
        <dbReference type="EC" id="4.2.1.46"/>
    </reaction>
</comment>
<protein>
    <recommendedName>
        <fullName evidence="4 7">dTDP-glucose 4,6-dehydratase</fullName>
        <ecNumber evidence="4 7">4.2.1.46</ecNumber>
    </recommendedName>
</protein>
<dbReference type="EC" id="4.2.1.46" evidence="4 7"/>
<evidence type="ECO:0000313" key="10">
    <source>
        <dbReference type="Proteomes" id="UP000177960"/>
    </source>
</evidence>
<dbReference type="InterPro" id="IPR016040">
    <property type="entry name" value="NAD(P)-bd_dom"/>
</dbReference>
<organism evidence="9 10">
    <name type="scientific">Candidatus Harrisonbacteria bacterium RIFCSPHIGHO2_02_FULL_42_16</name>
    <dbReference type="NCBI Taxonomy" id="1798404"/>
    <lineage>
        <taxon>Bacteria</taxon>
        <taxon>Candidatus Harrisoniibacteriota</taxon>
    </lineage>
</organism>
<dbReference type="PANTHER" id="PTHR43000">
    <property type="entry name" value="DTDP-D-GLUCOSE 4,6-DEHYDRATASE-RELATED"/>
    <property type="match status" value="1"/>
</dbReference>
<dbReference type="EMBL" id="MHJG01000005">
    <property type="protein sequence ID" value="OGY64300.1"/>
    <property type="molecule type" value="Genomic_DNA"/>
</dbReference>
<evidence type="ECO:0000313" key="9">
    <source>
        <dbReference type="EMBL" id="OGY64300.1"/>
    </source>
</evidence>
<keyword evidence="5" id="KW-0520">NAD</keyword>
<dbReference type="Gene3D" id="3.90.25.10">
    <property type="entry name" value="UDP-galactose 4-epimerase, domain 1"/>
    <property type="match status" value="1"/>
</dbReference>